<protein>
    <submittedName>
        <fullName evidence="2">Uncharacterized protein</fullName>
    </submittedName>
</protein>
<sequence>MDKGRGGWQRGDLDGRNRRSCGCSRRSRGCSVPVTLRKKTLAMPKDEVRSCCWTVEGYHRWRRGSRSWHQRGLATSFMARDGDVGANDRAKAKPG</sequence>
<evidence type="ECO:0000256" key="1">
    <source>
        <dbReference type="SAM" id="MobiDB-lite"/>
    </source>
</evidence>
<feature type="region of interest" description="Disordered" evidence="1">
    <location>
        <begin position="1"/>
        <end position="29"/>
    </location>
</feature>
<name>A0A426WZL6_ENSVE</name>
<feature type="compositionally biased region" description="Basic and acidic residues" evidence="1">
    <location>
        <begin position="1"/>
        <end position="17"/>
    </location>
</feature>
<accession>A0A426WZL6</accession>
<dbReference type="AlphaFoldDB" id="A0A426WZL6"/>
<evidence type="ECO:0000313" key="2">
    <source>
        <dbReference type="EMBL" id="RRT32665.1"/>
    </source>
</evidence>
<proteinExistence type="predicted"/>
<dbReference type="EMBL" id="AMZH03031052">
    <property type="protein sequence ID" value="RRT32665.1"/>
    <property type="molecule type" value="Genomic_DNA"/>
</dbReference>
<dbReference type="Proteomes" id="UP000287651">
    <property type="component" value="Unassembled WGS sequence"/>
</dbReference>
<gene>
    <name evidence="2" type="ORF">B296_00045088</name>
</gene>
<evidence type="ECO:0000313" key="3">
    <source>
        <dbReference type="Proteomes" id="UP000287651"/>
    </source>
</evidence>
<organism evidence="2 3">
    <name type="scientific">Ensete ventricosum</name>
    <name type="common">Abyssinian banana</name>
    <name type="synonym">Musa ensete</name>
    <dbReference type="NCBI Taxonomy" id="4639"/>
    <lineage>
        <taxon>Eukaryota</taxon>
        <taxon>Viridiplantae</taxon>
        <taxon>Streptophyta</taxon>
        <taxon>Embryophyta</taxon>
        <taxon>Tracheophyta</taxon>
        <taxon>Spermatophyta</taxon>
        <taxon>Magnoliopsida</taxon>
        <taxon>Liliopsida</taxon>
        <taxon>Zingiberales</taxon>
        <taxon>Musaceae</taxon>
        <taxon>Ensete</taxon>
    </lineage>
</organism>
<reference evidence="2 3" key="1">
    <citation type="journal article" date="2014" name="Agronomy (Basel)">
        <title>A Draft Genome Sequence for Ensete ventricosum, the Drought-Tolerant Tree Against Hunger.</title>
        <authorList>
            <person name="Harrison J."/>
            <person name="Moore K.A."/>
            <person name="Paszkiewicz K."/>
            <person name="Jones T."/>
            <person name="Grant M."/>
            <person name="Ambacheew D."/>
            <person name="Muzemil S."/>
            <person name="Studholme D.J."/>
        </authorList>
    </citation>
    <scope>NUCLEOTIDE SEQUENCE [LARGE SCALE GENOMIC DNA]</scope>
</reference>
<comment type="caution">
    <text evidence="2">The sequence shown here is derived from an EMBL/GenBank/DDBJ whole genome shotgun (WGS) entry which is preliminary data.</text>
</comment>